<dbReference type="Gramene" id="AET3Gv20958800.2">
    <property type="protein sequence ID" value="AET3Gv20958800.2"/>
    <property type="gene ID" value="AET3Gv20958800"/>
</dbReference>
<reference evidence="2" key="5">
    <citation type="journal article" date="2021" name="G3 (Bethesda)">
        <title>Aegilops tauschii genome assembly Aet v5.0 features greater sequence contiguity and improved annotation.</title>
        <authorList>
            <person name="Wang L."/>
            <person name="Zhu T."/>
            <person name="Rodriguez J.C."/>
            <person name="Deal K.R."/>
            <person name="Dubcovsky J."/>
            <person name="McGuire P.E."/>
            <person name="Lux T."/>
            <person name="Spannagl M."/>
            <person name="Mayer K.F.X."/>
            <person name="Baldrich P."/>
            <person name="Meyers B.C."/>
            <person name="Huo N."/>
            <person name="Gu Y.Q."/>
            <person name="Zhou H."/>
            <person name="Devos K.M."/>
            <person name="Bennetzen J.L."/>
            <person name="Unver T."/>
            <person name="Budak H."/>
            <person name="Gulick P.J."/>
            <person name="Galiba G."/>
            <person name="Kalapos B."/>
            <person name="Nelson D.R."/>
            <person name="Li P."/>
            <person name="You F.M."/>
            <person name="Luo M.C."/>
            <person name="Dvorak J."/>
        </authorList>
    </citation>
    <scope>NUCLEOTIDE SEQUENCE [LARGE SCALE GENOMIC DNA]</scope>
    <source>
        <strain evidence="2">cv. AL8/78</strain>
    </source>
</reference>
<dbReference type="AlphaFoldDB" id="A0A453GCJ4"/>
<keyword evidence="1" id="KW-1133">Transmembrane helix</keyword>
<reference evidence="2" key="3">
    <citation type="journal article" date="2017" name="Nature">
        <title>Genome sequence of the progenitor of the wheat D genome Aegilops tauschii.</title>
        <authorList>
            <person name="Luo M.C."/>
            <person name="Gu Y.Q."/>
            <person name="Puiu D."/>
            <person name="Wang H."/>
            <person name="Twardziok S.O."/>
            <person name="Deal K.R."/>
            <person name="Huo N."/>
            <person name="Zhu T."/>
            <person name="Wang L."/>
            <person name="Wang Y."/>
            <person name="McGuire P.E."/>
            <person name="Liu S."/>
            <person name="Long H."/>
            <person name="Ramasamy R.K."/>
            <person name="Rodriguez J.C."/>
            <person name="Van S.L."/>
            <person name="Yuan L."/>
            <person name="Wang Z."/>
            <person name="Xia Z."/>
            <person name="Xiao L."/>
            <person name="Anderson O.D."/>
            <person name="Ouyang S."/>
            <person name="Liang Y."/>
            <person name="Zimin A.V."/>
            <person name="Pertea G."/>
            <person name="Qi P."/>
            <person name="Bennetzen J.L."/>
            <person name="Dai X."/>
            <person name="Dawson M.W."/>
            <person name="Muller H.G."/>
            <person name="Kugler K."/>
            <person name="Rivarola-Duarte L."/>
            <person name="Spannagl M."/>
            <person name="Mayer K.F.X."/>
            <person name="Lu F.H."/>
            <person name="Bevan M.W."/>
            <person name="Leroy P."/>
            <person name="Li P."/>
            <person name="You F.M."/>
            <person name="Sun Q."/>
            <person name="Liu Z."/>
            <person name="Lyons E."/>
            <person name="Wicker T."/>
            <person name="Salzberg S.L."/>
            <person name="Devos K.M."/>
            <person name="Dvorak J."/>
        </authorList>
    </citation>
    <scope>NUCLEOTIDE SEQUENCE [LARGE SCALE GENOMIC DNA]</scope>
    <source>
        <strain evidence="2">cv. AL8/78</strain>
    </source>
</reference>
<dbReference type="Proteomes" id="UP000015105">
    <property type="component" value="Chromosome 3D"/>
</dbReference>
<name>A0A453GCJ4_AEGTS</name>
<organism evidence="2 3">
    <name type="scientific">Aegilops tauschii subsp. strangulata</name>
    <name type="common">Goatgrass</name>
    <dbReference type="NCBI Taxonomy" id="200361"/>
    <lineage>
        <taxon>Eukaryota</taxon>
        <taxon>Viridiplantae</taxon>
        <taxon>Streptophyta</taxon>
        <taxon>Embryophyta</taxon>
        <taxon>Tracheophyta</taxon>
        <taxon>Spermatophyta</taxon>
        <taxon>Magnoliopsida</taxon>
        <taxon>Liliopsida</taxon>
        <taxon>Poales</taxon>
        <taxon>Poaceae</taxon>
        <taxon>BOP clade</taxon>
        <taxon>Pooideae</taxon>
        <taxon>Triticodae</taxon>
        <taxon>Triticeae</taxon>
        <taxon>Triticinae</taxon>
        <taxon>Aegilops</taxon>
    </lineage>
</organism>
<keyword evidence="1" id="KW-0472">Membrane</keyword>
<reference evidence="2" key="4">
    <citation type="submission" date="2019-03" db="UniProtKB">
        <authorList>
            <consortium name="EnsemblPlants"/>
        </authorList>
    </citation>
    <scope>IDENTIFICATION</scope>
</reference>
<evidence type="ECO:0000256" key="1">
    <source>
        <dbReference type="SAM" id="Phobius"/>
    </source>
</evidence>
<evidence type="ECO:0000313" key="2">
    <source>
        <dbReference type="EnsemblPlants" id="AET3Gv20958800.2"/>
    </source>
</evidence>
<accession>A0A453GCJ4</accession>
<evidence type="ECO:0000313" key="3">
    <source>
        <dbReference type="Proteomes" id="UP000015105"/>
    </source>
</evidence>
<keyword evidence="3" id="KW-1185">Reference proteome</keyword>
<protein>
    <submittedName>
        <fullName evidence="2">Uncharacterized protein</fullName>
    </submittedName>
</protein>
<dbReference type="EnsemblPlants" id="AET3Gv20958800.2">
    <property type="protein sequence ID" value="AET3Gv20958800.2"/>
    <property type="gene ID" value="AET3Gv20958800"/>
</dbReference>
<keyword evidence="1" id="KW-0812">Transmembrane</keyword>
<sequence length="80" mass="9456">GTEGVLKYFIPLFMVYPHHHSLFFRIWILDVFLIVHLLFTSARLLPIVCVRLWSKYLDFIHEVSTLHTPESISTNRTEIS</sequence>
<reference evidence="3" key="1">
    <citation type="journal article" date="2014" name="Science">
        <title>Ancient hybridizations among the ancestral genomes of bread wheat.</title>
        <authorList>
            <consortium name="International Wheat Genome Sequencing Consortium,"/>
            <person name="Marcussen T."/>
            <person name="Sandve S.R."/>
            <person name="Heier L."/>
            <person name="Spannagl M."/>
            <person name="Pfeifer M."/>
            <person name="Jakobsen K.S."/>
            <person name="Wulff B.B."/>
            <person name="Steuernagel B."/>
            <person name="Mayer K.F."/>
            <person name="Olsen O.A."/>
        </authorList>
    </citation>
    <scope>NUCLEOTIDE SEQUENCE [LARGE SCALE GENOMIC DNA]</scope>
    <source>
        <strain evidence="3">cv. AL8/78</strain>
    </source>
</reference>
<proteinExistence type="predicted"/>
<reference evidence="3" key="2">
    <citation type="journal article" date="2017" name="Nat. Plants">
        <title>The Aegilops tauschii genome reveals multiple impacts of transposons.</title>
        <authorList>
            <person name="Zhao G."/>
            <person name="Zou C."/>
            <person name="Li K."/>
            <person name="Wang K."/>
            <person name="Li T."/>
            <person name="Gao L."/>
            <person name="Zhang X."/>
            <person name="Wang H."/>
            <person name="Yang Z."/>
            <person name="Liu X."/>
            <person name="Jiang W."/>
            <person name="Mao L."/>
            <person name="Kong X."/>
            <person name="Jiao Y."/>
            <person name="Jia J."/>
        </authorList>
    </citation>
    <scope>NUCLEOTIDE SEQUENCE [LARGE SCALE GENOMIC DNA]</scope>
    <source>
        <strain evidence="3">cv. AL8/78</strain>
    </source>
</reference>
<feature type="transmembrane region" description="Helical" evidence="1">
    <location>
        <begin position="22"/>
        <end position="45"/>
    </location>
</feature>